<dbReference type="Pfam" id="PF00512">
    <property type="entry name" value="HisKA"/>
    <property type="match status" value="1"/>
</dbReference>
<dbReference type="Gene3D" id="1.10.510.10">
    <property type="entry name" value="Transferase(Phosphotransferase) domain 1"/>
    <property type="match status" value="1"/>
</dbReference>
<dbReference type="Pfam" id="PF13191">
    <property type="entry name" value="AAA_16"/>
    <property type="match status" value="1"/>
</dbReference>
<dbReference type="SUPFAM" id="SSF47384">
    <property type="entry name" value="Homodimeric domain of signal transducing histidine kinase"/>
    <property type="match status" value="1"/>
</dbReference>
<evidence type="ECO:0000259" key="6">
    <source>
        <dbReference type="PROSITE" id="PS50011"/>
    </source>
</evidence>
<dbReference type="InterPro" id="IPR003018">
    <property type="entry name" value="GAF"/>
</dbReference>
<feature type="domain" description="Protein kinase" evidence="6">
    <location>
        <begin position="7"/>
        <end position="266"/>
    </location>
</feature>
<dbReference type="FunFam" id="3.30.565.10:FF:000006">
    <property type="entry name" value="Sensor histidine kinase WalK"/>
    <property type="match status" value="1"/>
</dbReference>
<dbReference type="PRINTS" id="PR00344">
    <property type="entry name" value="BCTRLSENSOR"/>
</dbReference>
<dbReference type="SUPFAM" id="SSF55781">
    <property type="entry name" value="GAF domain-like"/>
    <property type="match status" value="1"/>
</dbReference>
<keyword evidence="4" id="KW-0808">Transferase</keyword>
<dbReference type="InterPro" id="IPR004358">
    <property type="entry name" value="Sig_transdc_His_kin-like_C"/>
</dbReference>
<dbReference type="GO" id="GO:0005524">
    <property type="term" value="F:ATP binding"/>
    <property type="evidence" value="ECO:0007669"/>
    <property type="project" value="InterPro"/>
</dbReference>
<accession>A0A251X6F7</accession>
<feature type="domain" description="Histidine kinase" evidence="7">
    <location>
        <begin position="1524"/>
        <end position="1743"/>
    </location>
</feature>
<evidence type="ECO:0000256" key="4">
    <source>
        <dbReference type="ARBA" id="ARBA00022679"/>
    </source>
</evidence>
<dbReference type="Pfam" id="PF02518">
    <property type="entry name" value="HATPase_c"/>
    <property type="match status" value="1"/>
</dbReference>
<dbReference type="InterPro" id="IPR029016">
    <property type="entry name" value="GAF-like_dom_sf"/>
</dbReference>
<dbReference type="EC" id="2.7.13.3" evidence="2"/>
<gene>
    <name evidence="8" type="ORF">TPSD3_12070</name>
</gene>
<evidence type="ECO:0000256" key="3">
    <source>
        <dbReference type="ARBA" id="ARBA00022553"/>
    </source>
</evidence>
<dbReference type="RefSeq" id="WP_176329863.1">
    <property type="nucleotide sequence ID" value="NZ_MSLT01000019.1"/>
</dbReference>
<dbReference type="InterPro" id="IPR041664">
    <property type="entry name" value="AAA_16"/>
</dbReference>
<dbReference type="SUPFAM" id="SSF52540">
    <property type="entry name" value="P-loop containing nucleoside triphosphate hydrolases"/>
    <property type="match status" value="1"/>
</dbReference>
<dbReference type="CDD" id="cd00082">
    <property type="entry name" value="HisKA"/>
    <property type="match status" value="1"/>
</dbReference>
<dbReference type="PANTHER" id="PTHR43642">
    <property type="entry name" value="HYBRID SIGNAL TRANSDUCTION HISTIDINE KINASE G"/>
    <property type="match status" value="1"/>
</dbReference>
<dbReference type="Gene3D" id="3.30.565.10">
    <property type="entry name" value="Histidine kinase-like ATPase, C-terminal domain"/>
    <property type="match status" value="1"/>
</dbReference>
<dbReference type="InterPro" id="IPR036097">
    <property type="entry name" value="HisK_dim/P_sf"/>
</dbReference>
<dbReference type="PANTHER" id="PTHR43642:SF1">
    <property type="entry name" value="HYBRID SIGNAL TRANSDUCTION HISTIDINE KINASE G"/>
    <property type="match status" value="1"/>
</dbReference>
<keyword evidence="5" id="KW-0418">Kinase</keyword>
<dbReference type="SMART" id="SM00388">
    <property type="entry name" value="HisKA"/>
    <property type="match status" value="1"/>
</dbReference>
<dbReference type="InterPro" id="IPR003661">
    <property type="entry name" value="HisK_dim/P_dom"/>
</dbReference>
<evidence type="ECO:0000313" key="9">
    <source>
        <dbReference type="Proteomes" id="UP000194798"/>
    </source>
</evidence>
<dbReference type="Proteomes" id="UP000194798">
    <property type="component" value="Unassembled WGS sequence"/>
</dbReference>
<dbReference type="Pfam" id="PF00069">
    <property type="entry name" value="Pkinase"/>
    <property type="match status" value="1"/>
</dbReference>
<dbReference type="InterPro" id="IPR027417">
    <property type="entry name" value="P-loop_NTPase"/>
</dbReference>
<dbReference type="SUPFAM" id="SSF56112">
    <property type="entry name" value="Protein kinase-like (PK-like)"/>
    <property type="match status" value="1"/>
</dbReference>
<dbReference type="CDD" id="cd14014">
    <property type="entry name" value="STKc_PknB_like"/>
    <property type="match status" value="1"/>
</dbReference>
<dbReference type="Pfam" id="PF01590">
    <property type="entry name" value="GAF"/>
    <property type="match status" value="1"/>
</dbReference>
<organism evidence="8 9">
    <name type="scientific">Thioflexithrix psekupsensis</name>
    <dbReference type="NCBI Taxonomy" id="1570016"/>
    <lineage>
        <taxon>Bacteria</taxon>
        <taxon>Pseudomonadati</taxon>
        <taxon>Pseudomonadota</taxon>
        <taxon>Gammaproteobacteria</taxon>
        <taxon>Thiotrichales</taxon>
        <taxon>Thioflexithrix</taxon>
    </lineage>
</organism>
<dbReference type="SMART" id="SM00065">
    <property type="entry name" value="GAF"/>
    <property type="match status" value="1"/>
</dbReference>
<evidence type="ECO:0000313" key="8">
    <source>
        <dbReference type="EMBL" id="OUD12877.1"/>
    </source>
</evidence>
<dbReference type="InterPro" id="IPR053159">
    <property type="entry name" value="Hybrid_Histidine_Kinase"/>
</dbReference>
<dbReference type="EMBL" id="MSLT01000019">
    <property type="protein sequence ID" value="OUD12877.1"/>
    <property type="molecule type" value="Genomic_DNA"/>
</dbReference>
<comment type="caution">
    <text evidence="8">The sequence shown here is derived from an EMBL/GenBank/DDBJ whole genome shotgun (WGS) entry which is preliminary data.</text>
</comment>
<dbReference type="Gene3D" id="3.30.450.40">
    <property type="match status" value="1"/>
</dbReference>
<dbReference type="SMART" id="SM00387">
    <property type="entry name" value="HATPase_c"/>
    <property type="match status" value="1"/>
</dbReference>
<evidence type="ECO:0000256" key="2">
    <source>
        <dbReference type="ARBA" id="ARBA00012438"/>
    </source>
</evidence>
<evidence type="ECO:0000259" key="7">
    <source>
        <dbReference type="PROSITE" id="PS50109"/>
    </source>
</evidence>
<dbReference type="GO" id="GO:0000155">
    <property type="term" value="F:phosphorelay sensor kinase activity"/>
    <property type="evidence" value="ECO:0007669"/>
    <property type="project" value="InterPro"/>
</dbReference>
<dbReference type="InterPro" id="IPR005467">
    <property type="entry name" value="His_kinase_dom"/>
</dbReference>
<evidence type="ECO:0000256" key="1">
    <source>
        <dbReference type="ARBA" id="ARBA00000085"/>
    </source>
</evidence>
<dbReference type="Gene3D" id="1.10.287.130">
    <property type="match status" value="1"/>
</dbReference>
<dbReference type="SUPFAM" id="SSF55874">
    <property type="entry name" value="ATPase domain of HSP90 chaperone/DNA topoisomerase II/histidine kinase"/>
    <property type="match status" value="1"/>
</dbReference>
<protein>
    <recommendedName>
        <fullName evidence="2">histidine kinase</fullName>
        <ecNumber evidence="2">2.7.13.3</ecNumber>
    </recommendedName>
</protein>
<dbReference type="PROSITE" id="PS50011">
    <property type="entry name" value="PROTEIN_KINASE_DOM"/>
    <property type="match status" value="1"/>
</dbReference>
<dbReference type="InterPro" id="IPR003594">
    <property type="entry name" value="HATPase_dom"/>
</dbReference>
<dbReference type="InterPro" id="IPR000719">
    <property type="entry name" value="Prot_kinase_dom"/>
</dbReference>
<dbReference type="PROSITE" id="PS50109">
    <property type="entry name" value="HIS_KIN"/>
    <property type="match status" value="1"/>
</dbReference>
<reference evidence="8 9" key="1">
    <citation type="submission" date="2016-12" db="EMBL/GenBank/DDBJ databases">
        <title>Thioflexothrix psekupsii D3 genome sequencing and assembly.</title>
        <authorList>
            <person name="Fomenkov A."/>
            <person name="Vincze T."/>
            <person name="Grabovich M."/>
            <person name="Anton B.P."/>
            <person name="Dubinina G."/>
            <person name="Orlova M."/>
            <person name="Belousova E."/>
            <person name="Roberts R.J."/>
        </authorList>
    </citation>
    <scope>NUCLEOTIDE SEQUENCE [LARGE SCALE GENOMIC DNA]</scope>
    <source>
        <strain evidence="8">D3</strain>
    </source>
</reference>
<keyword evidence="9" id="KW-1185">Reference proteome</keyword>
<dbReference type="InterPro" id="IPR036890">
    <property type="entry name" value="HATPase_C_sf"/>
</dbReference>
<proteinExistence type="predicted"/>
<comment type="catalytic activity">
    <reaction evidence="1">
        <text>ATP + protein L-histidine = ADP + protein N-phospho-L-histidine.</text>
        <dbReference type="EC" id="2.7.13.3"/>
    </reaction>
</comment>
<dbReference type="Gene3D" id="3.40.50.300">
    <property type="entry name" value="P-loop containing nucleotide triphosphate hydrolases"/>
    <property type="match status" value="1"/>
</dbReference>
<evidence type="ECO:0000256" key="5">
    <source>
        <dbReference type="ARBA" id="ARBA00022777"/>
    </source>
</evidence>
<dbReference type="InterPro" id="IPR011009">
    <property type="entry name" value="Kinase-like_dom_sf"/>
</dbReference>
<dbReference type="GO" id="GO:0005886">
    <property type="term" value="C:plasma membrane"/>
    <property type="evidence" value="ECO:0007669"/>
    <property type="project" value="UniProtKB-ARBA"/>
</dbReference>
<name>A0A251X6F7_9GAMM</name>
<keyword evidence="3" id="KW-0597">Phosphoprotein</keyword>
<sequence>MLQLSGYDVIECIYQSDKTCVYRALRHADQQPVILKQLREKYPSSLEISRFQHAYQLAHQLGLKAVIYAEALITLDAQWIMILEDIGGMSLKEHINKNLFSLSENLTLALQLTEAIATLHEANVIHKNINSQNIIYNRDTGIIKLTDLAIASLLPREAPSLKNSQSLEGTLAYLSPEQTGRINLSLDYRTDFYSLGVTLFELFTGQLPFNHQDPLELIHSHIARQAPNPCYVNAQLPSTIGAIIIKLLAKSPDHRYQSTWGLHADLLRCQQEWQKQRYINEFKLGKKDISDKFKLPNKLYERQWAINMILKAIDRIQHHERNELILITGYEGIGKTSLVKTVFNQVIGLKSGFYISGRFDSFHHSIPYYGLIDAVKELVQQLLTLNDQQLTQLRQRLLAALGKNISVILNLVPELTLILGELSDNETAPDLTGQEAFNRFQWVWIKTLQVFAQAEQPLILFLDDLQLADSASLSLLTALLTQVNYLLVITAYRDYEITAPQSLTQTLTALRESSITINTISLQPLSKNQVCQYIADILHCNPHQVDELAELILNKTYGNPFFIAQFLKSLHAEKLITFDPIQRHWEWDIERIYAQDMTDNVVALLTQDIQKLDQETQFILQLSACIGYQFELTILADVSQLSIKEIAKLLAEPISRQLILPLEFNHLSSLDGIHSASLEGSLTHLYRFSHERIQQAAYHLLPIHQRREIHQKIGELWLQQTPQPEQSPRLFDIVNQLNAGELKNYSQDYLDQLARFNLAAGRRALMSAAYESASRYLNLGLGLLGSQAWQRCYSLVLELHIVAAETFCLRGDFANTIELTETILKHTDCLLDQVRAYEVKIQMYKAQNNLQQAVNLGLSVLAKLGIRFKKNPRKLSQLFEIALTRLALMGRPIDELAHLPPMLDLEKQAAMRLLLSISPPIYAVSPNLLPLITCKRVRLSIAYGNAPESIPAYASYGYLLCEQQQVESGYRFGQLALKLQAQQPYAILKSRVLQIVYGVIAHYKQSLHDTLLPLKEAQQSGLDTGNFEYAMVSSSTWMMHAFFAGYELNQLEQEIKSEINLQIQLKQHTHLHVNRLYLQTVSNLLNRENHTCEALIHLEGQYYQEKQLLIEHEKAGARGLIFQVYLQKLVLSCFLHHKGEALNNAAQAETHLNAVIGSVLIPTFYFYDSLSQLLTALTLSPKEQKPYLAKVIKNQKKLLPYSQQAPMNYQHKYTLIRALYAQSAGEYATAREYYDQAIQQALAHEFIHEAALAQELAGQFYLQRQLFRLAQHYLSDAFQHYNRWGAYAKLKQIETHYGRFLKNCLSFHSVNSLDGTLQNSTADLELASVLKAAQVFSSEIVLERLLTKMMLITLENAGAQRGFLLLNRHGQWCVQAETDSEQNQVKILPALPLKDYPFLAAGIVYYVARTRQTLVLNDAANNPRFANDPYLLEKKPKSVLCTPLLNQGKLTGLLYLENNLAMGIFTPNRLTLLNLLSTQMAIAIDNARLYAELEEKVLERTEALDIKNQQLMDLNQEKNEFLAIVAHDLKNPLSGIQGLVEAIELEFDQLKKEEILEMLATVQHSAQQMFELINNLLNVHRIESGNMTFDFKIFNLLPLAHHLIRTYEARANHKSITLRLLANESGYPVYADEKIVYQILDNLLSNAIKYSPYHTQVTLYLQSQADYLKCVIEDQGQGFTAADKQQLFGKFTRLSAQPTGEESATGLGLFIVKKLVHLLNGTVECESELGKGARFIVLLPSLSCVQR</sequence>